<dbReference type="RefSeq" id="WP_239671688.1">
    <property type="nucleotide sequence ID" value="NZ_CP049742.1"/>
</dbReference>
<dbReference type="EMBL" id="CP049742">
    <property type="protein sequence ID" value="QPC47019.1"/>
    <property type="molecule type" value="Genomic_DNA"/>
</dbReference>
<evidence type="ECO:0000313" key="1">
    <source>
        <dbReference type="EMBL" id="QPC47019.1"/>
    </source>
</evidence>
<dbReference type="InterPro" id="IPR025716">
    <property type="entry name" value="Post-transcriptional_regulator"/>
</dbReference>
<reference evidence="1 2" key="1">
    <citation type="submission" date="2019-07" db="EMBL/GenBank/DDBJ databases">
        <title>Genome sequence of 2 isolates from Red Sea Mangroves.</title>
        <authorList>
            <person name="Sefrji F."/>
            <person name="Michoud G."/>
            <person name="Merlino G."/>
            <person name="Daffonchio D."/>
        </authorList>
    </citation>
    <scope>NUCLEOTIDE SEQUENCE [LARGE SCALE GENOMIC DNA]</scope>
    <source>
        <strain evidence="1 2">R1DC41</strain>
    </source>
</reference>
<sequence length="101" mass="11967">MENNHNRYYKQVLPVLESKVAECHLLGYKTVTVYSLWNYLVKKKWKKPQEKTLSQITYDIFRVSVGDLMNFESVEAFKKPNLFTELEPEELQSLLGRKVPK</sequence>
<name>A0A7S8CBN9_9BACI</name>
<keyword evidence="2" id="KW-1185">Reference proteome</keyword>
<dbReference type="Pfam" id="PF13797">
    <property type="entry name" value="Post_transc_reg"/>
    <property type="match status" value="1"/>
</dbReference>
<accession>A0A7S8CBN9</accession>
<evidence type="ECO:0008006" key="3">
    <source>
        <dbReference type="Google" id="ProtNLM"/>
    </source>
</evidence>
<dbReference type="KEGG" id="mcui:G8O30_08605"/>
<protein>
    <recommendedName>
        <fullName evidence="3">Competence protein ComN</fullName>
    </recommendedName>
</protein>
<organism evidence="1 2">
    <name type="scientific">Mangrovibacillus cuniculi</name>
    <dbReference type="NCBI Taxonomy" id="2593652"/>
    <lineage>
        <taxon>Bacteria</taxon>
        <taxon>Bacillati</taxon>
        <taxon>Bacillota</taxon>
        <taxon>Bacilli</taxon>
        <taxon>Bacillales</taxon>
        <taxon>Bacillaceae</taxon>
        <taxon>Mangrovibacillus</taxon>
    </lineage>
</organism>
<dbReference type="Proteomes" id="UP000593626">
    <property type="component" value="Chromosome"/>
</dbReference>
<evidence type="ECO:0000313" key="2">
    <source>
        <dbReference type="Proteomes" id="UP000593626"/>
    </source>
</evidence>
<proteinExistence type="predicted"/>
<gene>
    <name evidence="1" type="ORF">G8O30_08605</name>
</gene>
<dbReference type="AlphaFoldDB" id="A0A7S8CBN9"/>